<accession>A0A2C5YW77</accession>
<sequence length="388" mass="44021">MADDPERHRLQLEDSISRLRASLQHWLTWDAEYEALKEEVEAVSDHQDDELRRIHQAYEGDLLRDRELDEIFGLQALRSRRQIVNILQRRIDYVNQNVGSLRKQLDAQQTEHDAAAEPPGSDEAAEPVTDILEELDDEGNVVSFRLKHPGESLPRVRDALDKAGVDGFKDDTRKDDTRQRVDSPAGQAQPGSTRVSAQTPSSNHAFQPESSKETSEPPVEMSRRAKRIDDIMKTAREQESISKQDPILPEDEDVDDAALRREMIQYGRSDINAMVAELELEQGDEPYSDEEMDDDDDDGEDRYGRSTGRLVSDDYRQRMLELEKKHGIRSRFTQDGDDQDQPSDDEGIGLIKVKRQVSPSSSKAPPLKSSIKDKQTEADPKKGVRPGI</sequence>
<feature type="compositionally biased region" description="Polar residues" evidence="1">
    <location>
        <begin position="189"/>
        <end position="209"/>
    </location>
</feature>
<dbReference type="PANTHER" id="PTHR15111">
    <property type="entry name" value="RNA POLYMERASE II SUBUNIT 5-MEDIATING PROTEIN NNX3"/>
    <property type="match status" value="1"/>
</dbReference>
<dbReference type="STRING" id="2004952.A0A2C5YW77"/>
<feature type="region of interest" description="Disordered" evidence="1">
    <location>
        <begin position="164"/>
        <end position="252"/>
    </location>
</feature>
<feature type="region of interest" description="Disordered" evidence="1">
    <location>
        <begin position="277"/>
        <end position="388"/>
    </location>
</feature>
<feature type="compositionally biased region" description="Basic and acidic residues" evidence="1">
    <location>
        <begin position="311"/>
        <end position="325"/>
    </location>
</feature>
<dbReference type="Proteomes" id="UP000226431">
    <property type="component" value="Unassembled WGS sequence"/>
</dbReference>
<name>A0A2C5YW77_9HYPO</name>
<comment type="caution">
    <text evidence="2">The sequence shown here is derived from an EMBL/GenBank/DDBJ whole genome shotgun (WGS) entry which is preliminary data.</text>
</comment>
<feature type="compositionally biased region" description="Low complexity" evidence="1">
    <location>
        <begin position="358"/>
        <end position="369"/>
    </location>
</feature>
<evidence type="ECO:0008006" key="4">
    <source>
        <dbReference type="Google" id="ProtNLM"/>
    </source>
</evidence>
<dbReference type="PANTHER" id="PTHR15111:SF0">
    <property type="entry name" value="UNCONVENTIONAL PREFOLDIN RPB5 INTERACTOR 1"/>
    <property type="match status" value="1"/>
</dbReference>
<dbReference type="OrthoDB" id="21413at2759"/>
<dbReference type="GO" id="GO:0000122">
    <property type="term" value="P:negative regulation of transcription by RNA polymerase II"/>
    <property type="evidence" value="ECO:0007669"/>
    <property type="project" value="TreeGrafter"/>
</dbReference>
<gene>
    <name evidence="2" type="ORF">CDD80_5472</name>
</gene>
<dbReference type="InterPro" id="IPR039553">
    <property type="entry name" value="Prefoldin-like"/>
</dbReference>
<evidence type="ECO:0000313" key="3">
    <source>
        <dbReference type="Proteomes" id="UP000226431"/>
    </source>
</evidence>
<dbReference type="EMBL" id="NJES01000542">
    <property type="protein sequence ID" value="PHH71171.1"/>
    <property type="molecule type" value="Genomic_DNA"/>
</dbReference>
<proteinExistence type="predicted"/>
<feature type="compositionally biased region" description="Basic and acidic residues" evidence="1">
    <location>
        <begin position="210"/>
        <end position="242"/>
    </location>
</feature>
<protein>
    <recommendedName>
        <fullName evidence="4">DUF3835 domain-containing protein</fullName>
    </recommendedName>
</protein>
<keyword evidence="3" id="KW-1185">Reference proteome</keyword>
<reference evidence="2 3" key="1">
    <citation type="submission" date="2017-06" db="EMBL/GenBank/DDBJ databases">
        <title>Ant-infecting Ophiocordyceps genomes reveal a high diversity of potential behavioral manipulation genes and a possible major role for enterotoxins.</title>
        <authorList>
            <person name="De Bekker C."/>
            <person name="Evans H.C."/>
            <person name="Brachmann A."/>
            <person name="Hughes D.P."/>
        </authorList>
    </citation>
    <scope>NUCLEOTIDE SEQUENCE [LARGE SCALE GENOMIC DNA]</scope>
    <source>
        <strain evidence="2 3">Map16</strain>
    </source>
</reference>
<evidence type="ECO:0000256" key="1">
    <source>
        <dbReference type="SAM" id="MobiDB-lite"/>
    </source>
</evidence>
<dbReference type="GO" id="GO:0003682">
    <property type="term" value="F:chromatin binding"/>
    <property type="evidence" value="ECO:0007669"/>
    <property type="project" value="TreeGrafter"/>
</dbReference>
<dbReference type="InterPro" id="IPR052255">
    <property type="entry name" value="RNA_pol_II_subunit5-mediator"/>
</dbReference>
<dbReference type="Pfam" id="PF13758">
    <property type="entry name" value="Prefoldin_3"/>
    <property type="match status" value="1"/>
</dbReference>
<feature type="compositionally biased region" description="Basic and acidic residues" evidence="1">
    <location>
        <begin position="164"/>
        <end position="181"/>
    </location>
</feature>
<feature type="compositionally biased region" description="Acidic residues" evidence="1">
    <location>
        <begin position="335"/>
        <end position="347"/>
    </location>
</feature>
<organism evidence="2 3">
    <name type="scientific">Ophiocordyceps camponoti-rufipedis</name>
    <dbReference type="NCBI Taxonomy" id="2004952"/>
    <lineage>
        <taxon>Eukaryota</taxon>
        <taxon>Fungi</taxon>
        <taxon>Dikarya</taxon>
        <taxon>Ascomycota</taxon>
        <taxon>Pezizomycotina</taxon>
        <taxon>Sordariomycetes</taxon>
        <taxon>Hypocreomycetidae</taxon>
        <taxon>Hypocreales</taxon>
        <taxon>Ophiocordycipitaceae</taxon>
        <taxon>Ophiocordyceps</taxon>
    </lineage>
</organism>
<feature type="compositionally biased region" description="Basic and acidic residues" evidence="1">
    <location>
        <begin position="105"/>
        <end position="115"/>
    </location>
</feature>
<feature type="region of interest" description="Disordered" evidence="1">
    <location>
        <begin position="105"/>
        <end position="124"/>
    </location>
</feature>
<dbReference type="AlphaFoldDB" id="A0A2C5YW77"/>
<feature type="compositionally biased region" description="Acidic residues" evidence="1">
    <location>
        <begin position="278"/>
        <end position="300"/>
    </location>
</feature>
<feature type="compositionally biased region" description="Basic and acidic residues" evidence="1">
    <location>
        <begin position="370"/>
        <end position="382"/>
    </location>
</feature>
<dbReference type="GO" id="GO:0003714">
    <property type="term" value="F:transcription corepressor activity"/>
    <property type="evidence" value="ECO:0007669"/>
    <property type="project" value="TreeGrafter"/>
</dbReference>
<evidence type="ECO:0000313" key="2">
    <source>
        <dbReference type="EMBL" id="PHH71171.1"/>
    </source>
</evidence>
<dbReference type="GO" id="GO:0019212">
    <property type="term" value="F:phosphatase inhibitor activity"/>
    <property type="evidence" value="ECO:0007669"/>
    <property type="project" value="TreeGrafter"/>
</dbReference>